<organism evidence="6 7">
    <name type="scientific">Roseibium salinum</name>
    <dbReference type="NCBI Taxonomy" id="1604349"/>
    <lineage>
        <taxon>Bacteria</taxon>
        <taxon>Pseudomonadati</taxon>
        <taxon>Pseudomonadota</taxon>
        <taxon>Alphaproteobacteria</taxon>
        <taxon>Hyphomicrobiales</taxon>
        <taxon>Stappiaceae</taxon>
        <taxon>Roseibium</taxon>
    </lineage>
</organism>
<evidence type="ECO:0000256" key="3">
    <source>
        <dbReference type="ARBA" id="ARBA00022448"/>
    </source>
</evidence>
<comment type="similarity">
    <text evidence="2">Belongs to the bacterial solute-binding protein 1 family.</text>
</comment>
<reference evidence="6 7" key="1">
    <citation type="journal article" date="2016" name="Int. J. Syst. Evol. Microbiol.">
        <title>Labrenzia salina sp. nov., isolated from the rhizosphere of the halophyte Arthrocnemum macrostachyum.</title>
        <authorList>
            <person name="Camacho M."/>
            <person name="Redondo-Gomez S."/>
            <person name="Rodriguez-Llorente I."/>
            <person name="Rohde M."/>
            <person name="Sproer C."/>
            <person name="Schumann P."/>
            <person name="Klenk H.P."/>
            <person name="Montero-Calasanz M.D.C."/>
        </authorList>
    </citation>
    <scope>NUCLEOTIDE SEQUENCE [LARGE SCALE GENOMIC DNA]</scope>
    <source>
        <strain evidence="6 7">DSM 29163</strain>
    </source>
</reference>
<evidence type="ECO:0000256" key="2">
    <source>
        <dbReference type="ARBA" id="ARBA00008520"/>
    </source>
</evidence>
<proteinExistence type="inferred from homology"/>
<evidence type="ECO:0000256" key="5">
    <source>
        <dbReference type="ARBA" id="ARBA00022764"/>
    </source>
</evidence>
<evidence type="ECO:0000256" key="4">
    <source>
        <dbReference type="ARBA" id="ARBA00022729"/>
    </source>
</evidence>
<gene>
    <name evidence="6" type="ORF">ON753_01780</name>
</gene>
<accession>A0ABT3QW45</accession>
<protein>
    <submittedName>
        <fullName evidence="6">Extracellular solute-binding protein</fullName>
    </submittedName>
</protein>
<keyword evidence="5" id="KW-0574">Periplasm</keyword>
<evidence type="ECO:0000313" key="7">
    <source>
        <dbReference type="Proteomes" id="UP001300261"/>
    </source>
</evidence>
<dbReference type="RefSeq" id="WP_265960838.1">
    <property type="nucleotide sequence ID" value="NZ_JAPEVI010000001.1"/>
</dbReference>
<dbReference type="PROSITE" id="PS51318">
    <property type="entry name" value="TAT"/>
    <property type="match status" value="1"/>
</dbReference>
<dbReference type="InterPro" id="IPR050490">
    <property type="entry name" value="Bact_solute-bd_prot1"/>
</dbReference>
<comment type="subcellular location">
    <subcellularLocation>
        <location evidence="1">Periplasm</location>
    </subcellularLocation>
</comment>
<comment type="caution">
    <text evidence="6">The sequence shown here is derived from an EMBL/GenBank/DDBJ whole genome shotgun (WGS) entry which is preliminary data.</text>
</comment>
<dbReference type="Proteomes" id="UP001300261">
    <property type="component" value="Unassembled WGS sequence"/>
</dbReference>
<dbReference type="PANTHER" id="PTHR43649:SF34">
    <property type="entry name" value="ABC TRANSPORTER PERIPLASMIC-BINDING PROTEIN YCJN-RELATED"/>
    <property type="match status" value="1"/>
</dbReference>
<keyword evidence="7" id="KW-1185">Reference proteome</keyword>
<dbReference type="Gene3D" id="3.40.190.10">
    <property type="entry name" value="Periplasmic binding protein-like II"/>
    <property type="match status" value="2"/>
</dbReference>
<sequence length="442" mass="48592">MKYGLGRSLGRREFLKTTAMAGAAAMAMPGMRALAAGDTINLQTWSAAVDLVKSHLAAFEQSTGMTVEYANSPWAQYRDAMVTKFVGAAPMDVMWVSDAWLPEWAEAGWISPVDEFDALMKYNSDAEQFCTDSMTYDGRQYGLTYYTDFMGFLYDADKLAEAGFSAPPSSWDEVVEQSLVMKEKGISDFPVMLAMAKESWLIEFMSAMVFSQGGRFTDDQGNAVMQDEKHGAVKALQWVVDAVHKHKIVSGGCLETGELSGLKAFASGNHAFALLPKYRLAMLNDPEQSQIAGRVKQALMPMGTDGSHATVGWMRFHGMSSQAAADKSRAENAAKLIEWFGGKADGEYTFQKYLFLDLGSGFGVKSLFQDPEIQAAYNRYADVEIIQQQQALAQKKDVITPWFGDWNETNGSAWQSAILGNASTVDALKMAGEEWDDLKSQA</sequence>
<keyword evidence="4" id="KW-0732">Signal</keyword>
<keyword evidence="3" id="KW-0813">Transport</keyword>
<dbReference type="EMBL" id="JAPEVI010000001">
    <property type="protein sequence ID" value="MCX2721142.1"/>
    <property type="molecule type" value="Genomic_DNA"/>
</dbReference>
<dbReference type="PANTHER" id="PTHR43649">
    <property type="entry name" value="ARABINOSE-BINDING PROTEIN-RELATED"/>
    <property type="match status" value="1"/>
</dbReference>
<evidence type="ECO:0000313" key="6">
    <source>
        <dbReference type="EMBL" id="MCX2721142.1"/>
    </source>
</evidence>
<dbReference type="Pfam" id="PF01547">
    <property type="entry name" value="SBP_bac_1"/>
    <property type="match status" value="1"/>
</dbReference>
<evidence type="ECO:0000256" key="1">
    <source>
        <dbReference type="ARBA" id="ARBA00004418"/>
    </source>
</evidence>
<dbReference type="SUPFAM" id="SSF53850">
    <property type="entry name" value="Periplasmic binding protein-like II"/>
    <property type="match status" value="1"/>
</dbReference>
<dbReference type="InterPro" id="IPR006311">
    <property type="entry name" value="TAT_signal"/>
</dbReference>
<dbReference type="InterPro" id="IPR006059">
    <property type="entry name" value="SBP"/>
</dbReference>
<name>A0ABT3QW45_9HYPH</name>